<dbReference type="InterPro" id="IPR036866">
    <property type="entry name" value="RibonucZ/Hydroxyglut_hydro"/>
</dbReference>
<protein>
    <submittedName>
        <fullName evidence="6">Glyoxylase-like metal-dependent hydrolase (Beta-lactamase superfamily II)</fullName>
    </submittedName>
</protein>
<evidence type="ECO:0000256" key="4">
    <source>
        <dbReference type="ARBA" id="ARBA00022833"/>
    </source>
</evidence>
<dbReference type="GO" id="GO:0016787">
    <property type="term" value="F:hydrolase activity"/>
    <property type="evidence" value="ECO:0007669"/>
    <property type="project" value="UniProtKB-KW"/>
</dbReference>
<dbReference type="EMBL" id="QICS01000001">
    <property type="protein sequence ID" value="PXV96008.1"/>
    <property type="molecule type" value="Genomic_DNA"/>
</dbReference>
<dbReference type="PANTHER" id="PTHR46233">
    <property type="entry name" value="HYDROXYACYLGLUTATHIONE HYDROLASE GLOC"/>
    <property type="match status" value="1"/>
</dbReference>
<dbReference type="RefSeq" id="WP_207657777.1">
    <property type="nucleotide sequence ID" value="NZ_QICS01000001.1"/>
</dbReference>
<dbReference type="AlphaFoldDB" id="A0A318F2B9"/>
<comment type="caution">
    <text evidence="6">The sequence shown here is derived from an EMBL/GenBank/DDBJ whole genome shotgun (WGS) entry which is preliminary data.</text>
</comment>
<organism evidence="6 7">
    <name type="scientific">Lachnotalea glycerini</name>
    <dbReference type="NCBI Taxonomy" id="1763509"/>
    <lineage>
        <taxon>Bacteria</taxon>
        <taxon>Bacillati</taxon>
        <taxon>Bacillota</taxon>
        <taxon>Clostridia</taxon>
        <taxon>Lachnospirales</taxon>
        <taxon>Lachnospiraceae</taxon>
        <taxon>Lachnotalea</taxon>
    </lineage>
</organism>
<accession>A0A318F2B9</accession>
<sequence length="210" mass="23505">MSIIVEKFPLGMVRTNCYLVYNVDTKEAIIVDPADNGAYIKSIIEEKDLNLQAILLTHGHFDHIMAVAYLKENYQIPVMAHEQEKEILEDPAKNLSDSMGGNFCIVKADRFLKDGEILELLGTKIKTLYTPGHTIGGVCYLFEKEKLLLSGDTLFNGSVGRSDFPTGSTSTLVRSIKDKLFVLEDDVIVYPGHEDETSIGRERKFNPYIG</sequence>
<dbReference type="CDD" id="cd06262">
    <property type="entry name" value="metallo-hydrolase-like_MBL-fold"/>
    <property type="match status" value="1"/>
</dbReference>
<name>A0A318F2B9_9FIRM</name>
<dbReference type="InterPro" id="IPR001279">
    <property type="entry name" value="Metallo-B-lactamas"/>
</dbReference>
<evidence type="ECO:0000259" key="5">
    <source>
        <dbReference type="SMART" id="SM00849"/>
    </source>
</evidence>
<evidence type="ECO:0000256" key="2">
    <source>
        <dbReference type="ARBA" id="ARBA00022723"/>
    </source>
</evidence>
<dbReference type="Gene3D" id="3.60.15.10">
    <property type="entry name" value="Ribonuclease Z/Hydroxyacylglutathione hydrolase-like"/>
    <property type="match status" value="1"/>
</dbReference>
<dbReference type="SMART" id="SM00849">
    <property type="entry name" value="Lactamase_B"/>
    <property type="match status" value="1"/>
</dbReference>
<feature type="domain" description="Metallo-beta-lactamase" evidence="5">
    <location>
        <begin position="14"/>
        <end position="193"/>
    </location>
</feature>
<keyword evidence="3 6" id="KW-0378">Hydrolase</keyword>
<dbReference type="Pfam" id="PF00753">
    <property type="entry name" value="Lactamase_B"/>
    <property type="match status" value="1"/>
</dbReference>
<evidence type="ECO:0000313" key="7">
    <source>
        <dbReference type="Proteomes" id="UP000247523"/>
    </source>
</evidence>
<dbReference type="Proteomes" id="UP000247523">
    <property type="component" value="Unassembled WGS sequence"/>
</dbReference>
<dbReference type="GO" id="GO:0046872">
    <property type="term" value="F:metal ion binding"/>
    <property type="evidence" value="ECO:0007669"/>
    <property type="project" value="UniProtKB-KW"/>
</dbReference>
<evidence type="ECO:0000256" key="1">
    <source>
        <dbReference type="ARBA" id="ARBA00001947"/>
    </source>
</evidence>
<dbReference type="SUPFAM" id="SSF56281">
    <property type="entry name" value="Metallo-hydrolase/oxidoreductase"/>
    <property type="match status" value="1"/>
</dbReference>
<keyword evidence="2" id="KW-0479">Metal-binding</keyword>
<proteinExistence type="predicted"/>
<evidence type="ECO:0000313" key="6">
    <source>
        <dbReference type="EMBL" id="PXV96008.1"/>
    </source>
</evidence>
<comment type="cofactor">
    <cofactor evidence="1">
        <name>Zn(2+)</name>
        <dbReference type="ChEBI" id="CHEBI:29105"/>
    </cofactor>
</comment>
<reference evidence="6 7" key="1">
    <citation type="submission" date="2018-05" db="EMBL/GenBank/DDBJ databases">
        <title>Genomic Encyclopedia of Type Strains, Phase IV (KMG-IV): sequencing the most valuable type-strain genomes for metagenomic binning, comparative biology and taxonomic classification.</title>
        <authorList>
            <person name="Goeker M."/>
        </authorList>
    </citation>
    <scope>NUCLEOTIDE SEQUENCE [LARGE SCALE GENOMIC DNA]</scope>
    <source>
        <strain evidence="6 7">DSM 28816</strain>
    </source>
</reference>
<dbReference type="PANTHER" id="PTHR46233:SF3">
    <property type="entry name" value="HYDROXYACYLGLUTATHIONE HYDROLASE GLOC"/>
    <property type="match status" value="1"/>
</dbReference>
<evidence type="ECO:0000256" key="3">
    <source>
        <dbReference type="ARBA" id="ARBA00022801"/>
    </source>
</evidence>
<gene>
    <name evidence="6" type="ORF">C8E03_101641</name>
</gene>
<keyword evidence="4" id="KW-0862">Zinc</keyword>
<dbReference type="InterPro" id="IPR051453">
    <property type="entry name" value="MBL_Glyoxalase_II"/>
</dbReference>